<organism evidence="2 3">
    <name type="scientific">Chelonia mydas</name>
    <name type="common">Green sea-turtle</name>
    <name type="synonym">Chelonia agassizi</name>
    <dbReference type="NCBI Taxonomy" id="8469"/>
    <lineage>
        <taxon>Eukaryota</taxon>
        <taxon>Metazoa</taxon>
        <taxon>Chordata</taxon>
        <taxon>Craniata</taxon>
        <taxon>Vertebrata</taxon>
        <taxon>Euteleostomi</taxon>
        <taxon>Archelosauria</taxon>
        <taxon>Testudinata</taxon>
        <taxon>Testudines</taxon>
        <taxon>Cryptodira</taxon>
        <taxon>Durocryptodira</taxon>
        <taxon>Americhelydia</taxon>
        <taxon>Chelonioidea</taxon>
        <taxon>Cheloniidae</taxon>
        <taxon>Chelonia</taxon>
    </lineage>
</organism>
<dbReference type="InterPro" id="IPR042401">
    <property type="entry name" value="SPMAP2-like"/>
</dbReference>
<evidence type="ECO:0000313" key="2">
    <source>
        <dbReference type="EMBL" id="EMP25582.1"/>
    </source>
</evidence>
<dbReference type="AlphaFoldDB" id="M7BBI0"/>
<dbReference type="PANTHER" id="PTHR15901:SF15">
    <property type="entry name" value="TESTICULAR HAPLOID EXPRESSED GENE PROTEIN-LIKE"/>
    <property type="match status" value="1"/>
</dbReference>
<dbReference type="Pfam" id="PF14912">
    <property type="entry name" value="THEG"/>
    <property type="match status" value="3"/>
</dbReference>
<feature type="non-terminal residue" evidence="2">
    <location>
        <position position="1"/>
    </location>
</feature>
<dbReference type="PANTHER" id="PTHR15901">
    <property type="entry name" value="TESTICULAR HAPLOID EXPRESSED GENE PROTEIN"/>
    <property type="match status" value="1"/>
</dbReference>
<protein>
    <submittedName>
        <fullName evidence="2">Testicular haploid expressed gene protein</fullName>
    </submittedName>
</protein>
<accession>M7BBI0</accession>
<keyword evidence="1" id="KW-0677">Repeat</keyword>
<dbReference type="eggNOG" id="ENOG502S0I9">
    <property type="taxonomic scope" value="Eukaryota"/>
</dbReference>
<keyword evidence="3" id="KW-1185">Reference proteome</keyword>
<evidence type="ECO:0000256" key="1">
    <source>
        <dbReference type="ARBA" id="ARBA00022737"/>
    </source>
</evidence>
<reference evidence="3" key="1">
    <citation type="journal article" date="2013" name="Nat. Genet.">
        <title>The draft genomes of soft-shell turtle and green sea turtle yield insights into the development and evolution of the turtle-specific body plan.</title>
        <authorList>
            <person name="Wang Z."/>
            <person name="Pascual-Anaya J."/>
            <person name="Zadissa A."/>
            <person name="Li W."/>
            <person name="Niimura Y."/>
            <person name="Huang Z."/>
            <person name="Li C."/>
            <person name="White S."/>
            <person name="Xiong Z."/>
            <person name="Fang D."/>
            <person name="Wang B."/>
            <person name="Ming Y."/>
            <person name="Chen Y."/>
            <person name="Zheng Y."/>
            <person name="Kuraku S."/>
            <person name="Pignatelli M."/>
            <person name="Herrero J."/>
            <person name="Beal K."/>
            <person name="Nozawa M."/>
            <person name="Li Q."/>
            <person name="Wang J."/>
            <person name="Zhang H."/>
            <person name="Yu L."/>
            <person name="Shigenobu S."/>
            <person name="Wang J."/>
            <person name="Liu J."/>
            <person name="Flicek P."/>
            <person name="Searle S."/>
            <person name="Wang J."/>
            <person name="Kuratani S."/>
            <person name="Yin Y."/>
            <person name="Aken B."/>
            <person name="Zhang G."/>
            <person name="Irie N."/>
        </authorList>
    </citation>
    <scope>NUCLEOTIDE SEQUENCE [LARGE SCALE GENOMIC DNA]</scope>
</reference>
<dbReference type="STRING" id="8469.M7BBI0"/>
<dbReference type="EMBL" id="KB587994">
    <property type="protein sequence ID" value="EMP25582.1"/>
    <property type="molecule type" value="Genomic_DNA"/>
</dbReference>
<evidence type="ECO:0000313" key="3">
    <source>
        <dbReference type="Proteomes" id="UP000031443"/>
    </source>
</evidence>
<proteinExistence type="predicted"/>
<dbReference type="InterPro" id="IPR006623">
    <property type="entry name" value="THEG"/>
</dbReference>
<gene>
    <name evidence="2" type="ORF">UY3_17347</name>
</gene>
<sequence length="227" mass="25653">RHLFLYSCGRMSEIWQRPPLMDFALPSPRILKLAEPKKYQTVYLKQRPRSSPVWPVPTAALTCEASQRVQELACPKSVHPGFELDRKVETQIADTARMTLTPPRTQRLAQPKIQKNTLCYDRGSPESAIRPVSRAAQQAVASVRTLELAKAKEVPHEYLPARDTEWPVTKAAKHAVPTPRIEELSQPCKRPTANLAQFDPDAFFVKESAKKAVCSSRLQKLAHPIER</sequence>
<dbReference type="Proteomes" id="UP000031443">
    <property type="component" value="Unassembled WGS sequence"/>
</dbReference>
<name>M7BBI0_CHEMY</name>
<dbReference type="SMART" id="SM00705">
    <property type="entry name" value="THEG"/>
    <property type="match status" value="6"/>
</dbReference>